<gene>
    <name evidence="1" type="ORF">CLV48_105180</name>
</gene>
<accession>A0A2P8E4P0</accession>
<dbReference type="Proteomes" id="UP000240708">
    <property type="component" value="Unassembled WGS sequence"/>
</dbReference>
<organism evidence="1 2">
    <name type="scientific">Cecembia rubra</name>
    <dbReference type="NCBI Taxonomy" id="1485585"/>
    <lineage>
        <taxon>Bacteria</taxon>
        <taxon>Pseudomonadati</taxon>
        <taxon>Bacteroidota</taxon>
        <taxon>Cytophagia</taxon>
        <taxon>Cytophagales</taxon>
        <taxon>Cyclobacteriaceae</taxon>
        <taxon>Cecembia</taxon>
    </lineage>
</organism>
<dbReference type="AlphaFoldDB" id="A0A2P8E4P0"/>
<proteinExistence type="predicted"/>
<sequence length="382" mass="43518">MQNFILFHTLAFQIGPSNMLFTEKKRFVAIAISILLVSLFFCFKVNAQCSQNNFAVPEIYFLDDSGQPIDPTLQTIGSRVQGRIYARFSGSANNAFFPLHFAYTEEVGGVSSPTTSTYCVMNSTGTSSNQIPKNELVYLFDYEITWGSETFFKNIYMTWRTNDGRTACRTSDASGQCYSSPEGLKISVEFSQLPVVWADVSATINNKNQMVYLGWSTVKEWESSHFEIERSIDDIENFTKIGSVSSVGWSEGLSTYEFWDEKPPLHAKRFYYRVRQIDFDGTTDYSKTILVNNPFPIPVAKNWQVFPNPLQSESLQLKFNGKNLPEEIIIRIYNFNHSKSYRIEPAFGNIAIGHLIEDFPKGVLIIEVVTKVKVETHKILKK</sequence>
<name>A0A2P8E4P0_9BACT</name>
<evidence type="ECO:0000313" key="2">
    <source>
        <dbReference type="Proteomes" id="UP000240708"/>
    </source>
</evidence>
<dbReference type="EMBL" id="PYGF01000005">
    <property type="protein sequence ID" value="PSL04436.1"/>
    <property type="molecule type" value="Genomic_DNA"/>
</dbReference>
<keyword evidence="2" id="KW-1185">Reference proteome</keyword>
<dbReference type="InterPro" id="IPR013783">
    <property type="entry name" value="Ig-like_fold"/>
</dbReference>
<evidence type="ECO:0000313" key="1">
    <source>
        <dbReference type="EMBL" id="PSL04436.1"/>
    </source>
</evidence>
<protein>
    <submittedName>
        <fullName evidence="1">Uncharacterized protein</fullName>
    </submittedName>
</protein>
<reference evidence="1 2" key="1">
    <citation type="submission" date="2018-03" db="EMBL/GenBank/DDBJ databases">
        <title>Genomic Encyclopedia of Archaeal and Bacterial Type Strains, Phase II (KMG-II): from individual species to whole genera.</title>
        <authorList>
            <person name="Goeker M."/>
        </authorList>
    </citation>
    <scope>NUCLEOTIDE SEQUENCE [LARGE SCALE GENOMIC DNA]</scope>
    <source>
        <strain evidence="1 2">DSM 28057</strain>
    </source>
</reference>
<dbReference type="Gene3D" id="2.60.40.10">
    <property type="entry name" value="Immunoglobulins"/>
    <property type="match status" value="1"/>
</dbReference>
<comment type="caution">
    <text evidence="1">The sequence shown here is derived from an EMBL/GenBank/DDBJ whole genome shotgun (WGS) entry which is preliminary data.</text>
</comment>